<evidence type="ECO:0000313" key="4">
    <source>
        <dbReference type="EMBL" id="OAK64212.1"/>
    </source>
</evidence>
<dbReference type="RefSeq" id="WP_216639214.1">
    <property type="nucleotide sequence ID" value="NZ_LVHG01000040.1"/>
</dbReference>
<evidence type="ECO:0000256" key="1">
    <source>
        <dbReference type="ARBA" id="ARBA00005323"/>
    </source>
</evidence>
<dbReference type="InterPro" id="IPR051466">
    <property type="entry name" value="D-amino_acid_metab_enzyme"/>
</dbReference>
<dbReference type="InterPro" id="IPR042208">
    <property type="entry name" value="D-ser_dehydrat-like_sf"/>
</dbReference>
<dbReference type="Gene3D" id="2.40.37.20">
    <property type="entry name" value="D-serine dehydratase-like domain"/>
    <property type="match status" value="1"/>
</dbReference>
<reference evidence="4 5" key="1">
    <citation type="submission" date="2016-03" db="EMBL/GenBank/DDBJ databases">
        <title>Genome sequence of Variovorax paradoxus KB5.</title>
        <authorList>
            <person name="Jeong H."/>
            <person name="Hong C.E."/>
            <person name="Jo S.H."/>
            <person name="Park J.M."/>
        </authorList>
    </citation>
    <scope>NUCLEOTIDE SEQUENCE [LARGE SCALE GENOMIC DNA]</scope>
    <source>
        <strain evidence="4 5">KB5</strain>
    </source>
</reference>
<accession>A0AA91IB77</accession>
<comment type="caution">
    <text evidence="4">The sequence shown here is derived from an EMBL/GenBank/DDBJ whole genome shotgun (WGS) entry which is preliminary data.</text>
</comment>
<sequence length="394" mass="41368">MTQLSHTALAELNTPALLLDSTVLERNCDAMAQRAARHGVALRPHLKTSKSAEVARLATRGHSGAITVSTVAEADYFARYGFLDLTYAVGISAGKIDALHRVQRMHGARVNLLADCVGAVRAVAARARALGASFGLLIEVDTGGGRGGVSPDDEETLLTIAAEVQRSESLTLAGVLTHAGHSYHAEGLDSIRAIAEAERAGAVRAAECLRAAGFTVDVVSVGATPTAVCAERLDGVTEMRPGVYTFFDLDQAARGICGIEDIALSVLATVIGHNPRSRRVLIDAGALALSKDESAAEFRGGLGFGLVCRADGTTPLPGLRVAELHQEHGLIAIEGDGDDDLRAMFEALPIGSRVRILPHHACMTAAPYDRYHVVRGSSASVYAVWGKALGWRAA</sequence>
<dbReference type="PANTHER" id="PTHR28004:SF2">
    <property type="entry name" value="D-SERINE DEHYDRATASE"/>
    <property type="match status" value="1"/>
</dbReference>
<dbReference type="SUPFAM" id="SSF51419">
    <property type="entry name" value="PLP-binding barrel"/>
    <property type="match status" value="1"/>
</dbReference>
<organism evidence="4 5">
    <name type="scientific">Variovorax paradoxus</name>
    <dbReference type="NCBI Taxonomy" id="34073"/>
    <lineage>
        <taxon>Bacteria</taxon>
        <taxon>Pseudomonadati</taxon>
        <taxon>Pseudomonadota</taxon>
        <taxon>Betaproteobacteria</taxon>
        <taxon>Burkholderiales</taxon>
        <taxon>Comamonadaceae</taxon>
        <taxon>Variovorax</taxon>
    </lineage>
</organism>
<dbReference type="InterPro" id="IPR001608">
    <property type="entry name" value="Ala_racemase_N"/>
</dbReference>
<name>A0AA91IB77_VARPD</name>
<dbReference type="InterPro" id="IPR029066">
    <property type="entry name" value="PLP-binding_barrel"/>
</dbReference>
<dbReference type="GO" id="GO:0036088">
    <property type="term" value="P:D-serine catabolic process"/>
    <property type="evidence" value="ECO:0007669"/>
    <property type="project" value="TreeGrafter"/>
</dbReference>
<dbReference type="SMART" id="SM01119">
    <property type="entry name" value="D-ser_dehydrat"/>
    <property type="match status" value="1"/>
</dbReference>
<evidence type="ECO:0000256" key="2">
    <source>
        <dbReference type="ARBA" id="ARBA00023239"/>
    </source>
</evidence>
<protein>
    <recommendedName>
        <fullName evidence="3">D-serine dehydratase-like domain-containing protein</fullName>
    </recommendedName>
</protein>
<dbReference type="Proteomes" id="UP000077852">
    <property type="component" value="Unassembled WGS sequence"/>
</dbReference>
<dbReference type="GO" id="GO:0008721">
    <property type="term" value="F:D-serine ammonia-lyase activity"/>
    <property type="evidence" value="ECO:0007669"/>
    <property type="project" value="TreeGrafter"/>
</dbReference>
<feature type="domain" description="D-serine dehydratase-like" evidence="3">
    <location>
        <begin position="263"/>
        <end position="375"/>
    </location>
</feature>
<dbReference type="Pfam" id="PF14031">
    <property type="entry name" value="D-ser_dehydrat"/>
    <property type="match status" value="1"/>
</dbReference>
<evidence type="ECO:0000313" key="5">
    <source>
        <dbReference type="Proteomes" id="UP000077852"/>
    </source>
</evidence>
<keyword evidence="2" id="KW-0456">Lyase</keyword>
<dbReference type="PANTHER" id="PTHR28004">
    <property type="entry name" value="ZGC:162816-RELATED"/>
    <property type="match status" value="1"/>
</dbReference>
<dbReference type="AlphaFoldDB" id="A0AA91IB77"/>
<dbReference type="InterPro" id="IPR026956">
    <property type="entry name" value="D-ser_dehydrat-like_dom"/>
</dbReference>
<gene>
    <name evidence="4" type="ORF">A3K87_01045</name>
</gene>
<evidence type="ECO:0000259" key="3">
    <source>
        <dbReference type="SMART" id="SM01119"/>
    </source>
</evidence>
<dbReference type="Pfam" id="PF01168">
    <property type="entry name" value="Ala_racemase_N"/>
    <property type="match status" value="1"/>
</dbReference>
<comment type="similarity">
    <text evidence="1">Belongs to the DSD1 family.</text>
</comment>
<dbReference type="Gene3D" id="3.20.20.10">
    <property type="entry name" value="Alanine racemase"/>
    <property type="match status" value="1"/>
</dbReference>
<dbReference type="EMBL" id="LVHG01000040">
    <property type="protein sequence ID" value="OAK64212.1"/>
    <property type="molecule type" value="Genomic_DNA"/>
</dbReference>
<proteinExistence type="inferred from homology"/>